<dbReference type="EMBL" id="LN899822">
    <property type="protein sequence ID" value="CUV61750.1"/>
    <property type="molecule type" value="Genomic_DNA"/>
</dbReference>
<dbReference type="EMBL" id="LN899825">
    <property type="protein sequence ID" value="CUV37098.1"/>
    <property type="molecule type" value="Genomic_DNA"/>
</dbReference>
<organism evidence="1">
    <name type="scientific">Ralstonia solanacearum</name>
    <name type="common">Pseudomonas solanacearum</name>
    <dbReference type="NCBI Taxonomy" id="305"/>
    <lineage>
        <taxon>Bacteria</taxon>
        <taxon>Pseudomonadati</taxon>
        <taxon>Pseudomonadota</taxon>
        <taxon>Betaproteobacteria</taxon>
        <taxon>Burkholderiales</taxon>
        <taxon>Burkholderiaceae</taxon>
        <taxon>Ralstonia</taxon>
        <taxon>Ralstonia solanacearum species complex</taxon>
    </lineage>
</organism>
<name>A0A0S4UVB3_RALSL</name>
<accession>A0A0S4UVB3</accession>
<sequence length="101" mass="11325">MSAQEVGNDVVRPAFQSYLHAKADVFCRTPWRYFAKLDVSSCGRWVLGKYPAKNRDSSTAVFQHAEWGAWLVLHCAKPPAAILLVGYLSNKRTVRSGVSQR</sequence>
<dbReference type="EMBL" id="LN899826">
    <property type="protein sequence ID" value="CUV41213.1"/>
    <property type="molecule type" value="Genomic_DNA"/>
</dbReference>
<protein>
    <submittedName>
        <fullName evidence="1">Uncharacterized protein</fullName>
    </submittedName>
</protein>
<dbReference type="EMBL" id="LN899824">
    <property type="protein sequence ID" value="CUV32084.1"/>
    <property type="molecule type" value="Genomic_DNA"/>
</dbReference>
<gene>
    <name evidence="5" type="ORF">RD1301_v1_1740002</name>
    <name evidence="1" type="ORF">RUN1744_v1_1270054</name>
    <name evidence="2" type="ORF">RUN1985_v1_1560005</name>
    <name evidence="3" type="ORF">TD1301_v1_2760002</name>
    <name evidence="4" type="ORF">TF3108_v1_700055</name>
</gene>
<evidence type="ECO:0000313" key="4">
    <source>
        <dbReference type="EMBL" id="CUV41213.1"/>
    </source>
</evidence>
<evidence type="ECO:0000313" key="3">
    <source>
        <dbReference type="EMBL" id="CUV37098.1"/>
    </source>
</evidence>
<dbReference type="EMBL" id="LN899823">
    <property type="protein sequence ID" value="CUV26189.1"/>
    <property type="molecule type" value="Genomic_DNA"/>
</dbReference>
<proteinExistence type="predicted"/>
<evidence type="ECO:0000313" key="5">
    <source>
        <dbReference type="EMBL" id="CUV61750.1"/>
    </source>
</evidence>
<dbReference type="AlphaFoldDB" id="A0A0S4UVB3"/>
<reference evidence="1" key="1">
    <citation type="submission" date="2015-10" db="EMBL/GenBank/DDBJ databases">
        <authorList>
            <person name="Gilbert D.G."/>
        </authorList>
    </citation>
    <scope>NUCLEOTIDE SEQUENCE</scope>
    <source>
        <strain evidence="1">Phyl III-seqv23</strain>
    </source>
</reference>
<evidence type="ECO:0000313" key="2">
    <source>
        <dbReference type="EMBL" id="CUV32084.1"/>
    </source>
</evidence>
<evidence type="ECO:0000313" key="1">
    <source>
        <dbReference type="EMBL" id="CUV26189.1"/>
    </source>
</evidence>